<keyword evidence="6" id="KW-1133">Transmembrane helix</keyword>
<evidence type="ECO:0000256" key="7">
    <source>
        <dbReference type="ARBA" id="ARBA00023136"/>
    </source>
</evidence>
<dbReference type="GO" id="GO:0016567">
    <property type="term" value="P:protein ubiquitination"/>
    <property type="evidence" value="ECO:0007669"/>
    <property type="project" value="InterPro"/>
</dbReference>
<keyword evidence="3" id="KW-0812">Transmembrane</keyword>
<feature type="domain" description="RING-type" evidence="10">
    <location>
        <begin position="42"/>
        <end position="90"/>
    </location>
</feature>
<proteinExistence type="inferred from homology"/>
<keyword evidence="12" id="KW-1185">Reference proteome</keyword>
<evidence type="ECO:0000259" key="10">
    <source>
        <dbReference type="PROSITE" id="PS50089"/>
    </source>
</evidence>
<dbReference type="InterPro" id="IPR044602">
    <property type="entry name" value="ATL10/ATL72-79-like"/>
</dbReference>
<dbReference type="InterPro" id="IPR027417">
    <property type="entry name" value="P-loop_NTPase"/>
</dbReference>
<reference evidence="11 12" key="1">
    <citation type="submission" date="2020-08" db="EMBL/GenBank/DDBJ databases">
        <title>Plant Genome Project.</title>
        <authorList>
            <person name="Zhang R.-G."/>
        </authorList>
    </citation>
    <scope>NUCLEOTIDE SEQUENCE [LARGE SCALE GENOMIC DNA]</scope>
    <source>
        <tissue evidence="11">Rhizome</tissue>
    </source>
</reference>
<evidence type="ECO:0000256" key="1">
    <source>
        <dbReference type="ARBA" id="ARBA00004167"/>
    </source>
</evidence>
<gene>
    <name evidence="11" type="ORF">ZIOFF_001634</name>
</gene>
<dbReference type="PANTHER" id="PTHR46905">
    <property type="entry name" value="RING-H2 FINGER PROTEIN ATL78"/>
    <property type="match status" value="1"/>
</dbReference>
<dbReference type="GO" id="GO:0016740">
    <property type="term" value="F:transferase activity"/>
    <property type="evidence" value="ECO:0007669"/>
    <property type="project" value="UniProtKB-KW"/>
</dbReference>
<dbReference type="Gene3D" id="3.30.40.10">
    <property type="entry name" value="Zinc/RING finger domain, C3HC4 (zinc finger)"/>
    <property type="match status" value="1"/>
</dbReference>
<dbReference type="PROSITE" id="PS50089">
    <property type="entry name" value="ZF_RING_2"/>
    <property type="match status" value="1"/>
</dbReference>
<dbReference type="Pfam" id="PF13639">
    <property type="entry name" value="zf-RING_2"/>
    <property type="match status" value="1"/>
</dbReference>
<dbReference type="GO" id="GO:0016020">
    <property type="term" value="C:membrane"/>
    <property type="evidence" value="ECO:0007669"/>
    <property type="project" value="UniProtKB-SubCell"/>
</dbReference>
<dbReference type="GO" id="GO:0006221">
    <property type="term" value="P:pyrimidine nucleotide biosynthetic process"/>
    <property type="evidence" value="ECO:0007669"/>
    <property type="project" value="InterPro"/>
</dbReference>
<keyword evidence="5" id="KW-0862">Zinc</keyword>
<evidence type="ECO:0000256" key="6">
    <source>
        <dbReference type="ARBA" id="ARBA00022989"/>
    </source>
</evidence>
<dbReference type="GO" id="GO:0008270">
    <property type="term" value="F:zinc ion binding"/>
    <property type="evidence" value="ECO:0007669"/>
    <property type="project" value="UniProtKB-KW"/>
</dbReference>
<evidence type="ECO:0000256" key="3">
    <source>
        <dbReference type="ARBA" id="ARBA00022692"/>
    </source>
</evidence>
<comment type="subcellular location">
    <subcellularLocation>
        <location evidence="1">Membrane</location>
        <topology evidence="1">Single-pass membrane protein</topology>
    </subcellularLocation>
</comment>
<evidence type="ECO:0000256" key="4">
    <source>
        <dbReference type="ARBA" id="ARBA00022723"/>
    </source>
</evidence>
<comment type="similarity">
    <text evidence="8">Belongs to the RING-type zinc finger family. ATL subfamily.</text>
</comment>
<name>A0A8J5HV43_ZINOF</name>
<keyword evidence="7" id="KW-0472">Membrane</keyword>
<dbReference type="InterPro" id="IPR013083">
    <property type="entry name" value="Znf_RING/FYVE/PHD"/>
</dbReference>
<protein>
    <recommendedName>
        <fullName evidence="10">RING-type domain-containing protein</fullName>
    </recommendedName>
</protein>
<keyword evidence="2" id="KW-0808">Transferase</keyword>
<dbReference type="AlphaFoldDB" id="A0A8J5HV43"/>
<keyword evidence="9" id="KW-0863">Zinc-finger</keyword>
<dbReference type="GO" id="GO:0003883">
    <property type="term" value="F:CTP synthase activity"/>
    <property type="evidence" value="ECO:0007669"/>
    <property type="project" value="InterPro"/>
</dbReference>
<dbReference type="Pfam" id="PF06418">
    <property type="entry name" value="CTP_synth_N"/>
    <property type="match status" value="1"/>
</dbReference>
<comment type="caution">
    <text evidence="11">The sequence shown here is derived from an EMBL/GenBank/DDBJ whole genome shotgun (WGS) entry which is preliminary data.</text>
</comment>
<dbReference type="EMBL" id="JACMSC010000001">
    <property type="protein sequence ID" value="KAG6536576.1"/>
    <property type="molecule type" value="Genomic_DNA"/>
</dbReference>
<evidence type="ECO:0000256" key="5">
    <source>
        <dbReference type="ARBA" id="ARBA00022833"/>
    </source>
</evidence>
<evidence type="ECO:0000256" key="8">
    <source>
        <dbReference type="ARBA" id="ARBA00024209"/>
    </source>
</evidence>
<accession>A0A8J5HV43</accession>
<dbReference type="Proteomes" id="UP000734854">
    <property type="component" value="Unassembled WGS sequence"/>
</dbReference>
<evidence type="ECO:0000256" key="2">
    <source>
        <dbReference type="ARBA" id="ARBA00022679"/>
    </source>
</evidence>
<sequence length="131" mass="14502">MKYVLVTGEVVSGLGKGVTTSCIRVLLKSCGVRITLIKIGACLDSTKFMLQTMDFIDGDTARMMPMCNHIFHVVCIDVWLMKHDSCPTCRQEENIAQEADLSNNGNSLSSASAIQNQNDQIIKYILNMLEL</sequence>
<evidence type="ECO:0000313" key="12">
    <source>
        <dbReference type="Proteomes" id="UP000734854"/>
    </source>
</evidence>
<dbReference type="Gene3D" id="3.40.50.300">
    <property type="entry name" value="P-loop containing nucleotide triphosphate hydrolases"/>
    <property type="match status" value="1"/>
</dbReference>
<organism evidence="11 12">
    <name type="scientific">Zingiber officinale</name>
    <name type="common">Ginger</name>
    <name type="synonym">Amomum zingiber</name>
    <dbReference type="NCBI Taxonomy" id="94328"/>
    <lineage>
        <taxon>Eukaryota</taxon>
        <taxon>Viridiplantae</taxon>
        <taxon>Streptophyta</taxon>
        <taxon>Embryophyta</taxon>
        <taxon>Tracheophyta</taxon>
        <taxon>Spermatophyta</taxon>
        <taxon>Magnoliopsida</taxon>
        <taxon>Liliopsida</taxon>
        <taxon>Zingiberales</taxon>
        <taxon>Zingiberaceae</taxon>
        <taxon>Zingiber</taxon>
    </lineage>
</organism>
<keyword evidence="4" id="KW-0479">Metal-binding</keyword>
<dbReference type="SUPFAM" id="SSF57850">
    <property type="entry name" value="RING/U-box"/>
    <property type="match status" value="1"/>
</dbReference>
<evidence type="ECO:0000256" key="9">
    <source>
        <dbReference type="PROSITE-ProRule" id="PRU00175"/>
    </source>
</evidence>
<dbReference type="InterPro" id="IPR017456">
    <property type="entry name" value="CTP_synthase_N"/>
</dbReference>
<dbReference type="PANTHER" id="PTHR46905:SF7">
    <property type="entry name" value="RING-H2 FINGER PROTEIN ATL78"/>
    <property type="match status" value="1"/>
</dbReference>
<dbReference type="InterPro" id="IPR001841">
    <property type="entry name" value="Znf_RING"/>
</dbReference>
<evidence type="ECO:0000313" key="11">
    <source>
        <dbReference type="EMBL" id="KAG6536576.1"/>
    </source>
</evidence>
<dbReference type="SUPFAM" id="SSF52540">
    <property type="entry name" value="P-loop containing nucleoside triphosphate hydrolases"/>
    <property type="match status" value="1"/>
</dbReference>